<dbReference type="GO" id="GO:0003735">
    <property type="term" value="F:structural constituent of ribosome"/>
    <property type="evidence" value="ECO:0007669"/>
    <property type="project" value="InterPro"/>
</dbReference>
<dbReference type="Pfam" id="PF01092">
    <property type="entry name" value="Ribosomal_S6e"/>
    <property type="match status" value="1"/>
</dbReference>
<name>A0A8C8Z8A1_PROSS</name>
<dbReference type="InterPro" id="IPR001377">
    <property type="entry name" value="Ribosomal_eS6"/>
</dbReference>
<evidence type="ECO:0000256" key="3">
    <source>
        <dbReference type="ARBA" id="ARBA00023274"/>
    </source>
</evidence>
<evidence type="ECO:0000256" key="1">
    <source>
        <dbReference type="ARBA" id="ARBA00009312"/>
    </source>
</evidence>
<evidence type="ECO:0000256" key="5">
    <source>
        <dbReference type="ARBA" id="ARBA00035403"/>
    </source>
</evidence>
<evidence type="ECO:0000256" key="6">
    <source>
        <dbReference type="SAM" id="MobiDB-lite"/>
    </source>
</evidence>
<dbReference type="GeneTree" id="ENSGT00390000009819"/>
<keyword evidence="3" id="KW-0687">Ribonucleoprotein</keyword>
<sequence length="201" mass="22564">MLCCFAAHTLGAEWKGYVVPIGGGNDKRGFPMKEGVLTHGRVCLLLSKGYSCCRSRRTGVRKLESVRGCIVGANLSVLSLVIVKQGEKDIPAQIDATVPCCLGPQRASRICKLFNLSKEDDKPRTKAPKMQHPVTPRVLQHKHWCIALKKRRTKKSKEEAAEYARLLAKRMTEVKEKRQEQITKRHRLSSLRASKSESSQK</sequence>
<dbReference type="AlphaFoldDB" id="A0A8C8Z8A1"/>
<proteinExistence type="inferred from homology"/>
<reference evidence="7" key="2">
    <citation type="submission" date="2025-09" db="UniProtKB">
        <authorList>
            <consortium name="Ensembl"/>
        </authorList>
    </citation>
    <scope>IDENTIFICATION</scope>
</reference>
<dbReference type="PIRSF" id="PIRSF002129">
    <property type="entry name" value="Ribosom_S6_euk"/>
    <property type="match status" value="1"/>
</dbReference>
<evidence type="ECO:0000256" key="4">
    <source>
        <dbReference type="ARBA" id="ARBA00035278"/>
    </source>
</evidence>
<protein>
    <recommendedName>
        <fullName evidence="4">Small ribosomal subunit protein eS6</fullName>
    </recommendedName>
    <alternativeName>
        <fullName evidence="5">40S ribosomal protein S6</fullName>
    </alternativeName>
</protein>
<dbReference type="GO" id="GO:0005840">
    <property type="term" value="C:ribosome"/>
    <property type="evidence" value="ECO:0007669"/>
    <property type="project" value="UniProtKB-KW"/>
</dbReference>
<dbReference type="GO" id="GO:1990904">
    <property type="term" value="C:ribonucleoprotein complex"/>
    <property type="evidence" value="ECO:0007669"/>
    <property type="project" value="UniProtKB-KW"/>
</dbReference>
<feature type="region of interest" description="Disordered" evidence="6">
    <location>
        <begin position="174"/>
        <end position="201"/>
    </location>
</feature>
<dbReference type="Proteomes" id="UP000694414">
    <property type="component" value="Unplaced"/>
</dbReference>
<dbReference type="GO" id="GO:0006412">
    <property type="term" value="P:translation"/>
    <property type="evidence" value="ECO:0007669"/>
    <property type="project" value="InterPro"/>
</dbReference>
<comment type="similarity">
    <text evidence="1">Belongs to the eukaryotic ribosomal protein eS6 family.</text>
</comment>
<dbReference type="SMART" id="SM01405">
    <property type="entry name" value="Ribosomal_S6e"/>
    <property type="match status" value="1"/>
</dbReference>
<evidence type="ECO:0000313" key="8">
    <source>
        <dbReference type="Proteomes" id="UP000694414"/>
    </source>
</evidence>
<reference evidence="7" key="1">
    <citation type="submission" date="2025-08" db="UniProtKB">
        <authorList>
            <consortium name="Ensembl"/>
        </authorList>
    </citation>
    <scope>IDENTIFICATION</scope>
</reference>
<keyword evidence="2" id="KW-0689">Ribosomal protein</keyword>
<evidence type="ECO:0000256" key="2">
    <source>
        <dbReference type="ARBA" id="ARBA00022980"/>
    </source>
</evidence>
<dbReference type="Gene3D" id="1.20.5.2650">
    <property type="match status" value="1"/>
</dbReference>
<dbReference type="InterPro" id="IPR014401">
    <property type="entry name" value="Ribosomal_eS6-like"/>
</dbReference>
<dbReference type="PANTHER" id="PTHR11502">
    <property type="entry name" value="40S RIBOSOMAL PROTEIN S6"/>
    <property type="match status" value="1"/>
</dbReference>
<keyword evidence="8" id="KW-1185">Reference proteome</keyword>
<accession>A0A8C8Z8A1</accession>
<feature type="compositionally biased region" description="Basic and acidic residues" evidence="6">
    <location>
        <begin position="174"/>
        <end position="183"/>
    </location>
</feature>
<evidence type="ECO:0000313" key="7">
    <source>
        <dbReference type="Ensembl" id="ENSPSMP00000014047.1"/>
    </source>
</evidence>
<dbReference type="Ensembl" id="ENSPSMT00000016326.1">
    <property type="protein sequence ID" value="ENSPSMP00000014047.1"/>
    <property type="gene ID" value="ENSPSMG00000010076.1"/>
</dbReference>
<organism evidence="7 8">
    <name type="scientific">Prolemur simus</name>
    <name type="common">Greater bamboo lemur</name>
    <name type="synonym">Hapalemur simus</name>
    <dbReference type="NCBI Taxonomy" id="1328070"/>
    <lineage>
        <taxon>Eukaryota</taxon>
        <taxon>Metazoa</taxon>
        <taxon>Chordata</taxon>
        <taxon>Craniata</taxon>
        <taxon>Vertebrata</taxon>
        <taxon>Euteleostomi</taxon>
        <taxon>Mammalia</taxon>
        <taxon>Eutheria</taxon>
        <taxon>Euarchontoglires</taxon>
        <taxon>Primates</taxon>
        <taxon>Strepsirrhini</taxon>
        <taxon>Lemuriformes</taxon>
        <taxon>Lemuridae</taxon>
        <taxon>Prolemur</taxon>
    </lineage>
</organism>